<dbReference type="CDD" id="cd00009">
    <property type="entry name" value="AAA"/>
    <property type="match status" value="1"/>
</dbReference>
<dbReference type="Gene3D" id="1.10.8.80">
    <property type="entry name" value="Magnesium chelatase subunit I, C-Terminal domain"/>
    <property type="match status" value="1"/>
</dbReference>
<dbReference type="Proteomes" id="UP000377803">
    <property type="component" value="Chromosome"/>
</dbReference>
<organism evidence="5 6">
    <name type="scientific">Candidatus Nanohalobium constans</name>
    <dbReference type="NCBI Taxonomy" id="2565781"/>
    <lineage>
        <taxon>Archaea</taxon>
        <taxon>Candidatus Nanohalarchaeota</taxon>
        <taxon>Candidatus Nanohalobia</taxon>
        <taxon>Candidatus Nanohalobiales</taxon>
        <taxon>Candidatus Nanohalobiaceae</taxon>
        <taxon>Candidatus Nanohalobium</taxon>
    </lineage>
</organism>
<sequence>MKVSSMDESGKYDKANERLAQVKEEVGKVMVGQEDVIEQVLISILCDGNILLESNPGMGKTKMISTISKVLGLEFSRIQNTPDLMPSDITGTHIVDESADTTDFVFQKGPIFANMILADEINRATPKTQSALLEAMQEKQVTVGNNSYSLDDPFFLMATQNPIEQEGTYPLPEAQRDRFMMKVELDYPSLEEENKIVDRFTSELDFEPELENVISRSSLIRLQEFTRKVPIANDLREKAVNIASATREKEELDYGASPRASMNIVLASKARALIEGRNHVSEKDIKEVAKPVLRHRIGLSFQAEKQGMNEDKIIDQIIEQQ</sequence>
<evidence type="ECO:0000256" key="2">
    <source>
        <dbReference type="ARBA" id="ARBA00022840"/>
    </source>
</evidence>
<dbReference type="SUPFAM" id="SSF52540">
    <property type="entry name" value="P-loop containing nucleoside triphosphate hydrolases"/>
    <property type="match status" value="1"/>
</dbReference>
<dbReference type="EMBL" id="CP040089">
    <property type="protein sequence ID" value="QGA80689.1"/>
    <property type="molecule type" value="Genomic_DNA"/>
</dbReference>
<protein>
    <submittedName>
        <fullName evidence="5">MoxR-like ATPase</fullName>
    </submittedName>
</protein>
<dbReference type="InterPro" id="IPR050764">
    <property type="entry name" value="CbbQ/NirQ/NorQ/GpvN"/>
</dbReference>
<keyword evidence="2" id="KW-0067">ATP-binding</keyword>
<evidence type="ECO:0000313" key="5">
    <source>
        <dbReference type="EMBL" id="QGA80689.1"/>
    </source>
</evidence>
<dbReference type="InterPro" id="IPR011703">
    <property type="entry name" value="ATPase_AAA-3"/>
</dbReference>
<evidence type="ECO:0000259" key="4">
    <source>
        <dbReference type="Pfam" id="PF17863"/>
    </source>
</evidence>
<feature type="domain" description="ATPase AAA-3" evidence="3">
    <location>
        <begin position="50"/>
        <end position="181"/>
    </location>
</feature>
<accession>A0A5Q0UIH8</accession>
<dbReference type="PANTHER" id="PTHR42759">
    <property type="entry name" value="MOXR FAMILY PROTEIN"/>
    <property type="match status" value="1"/>
</dbReference>
<keyword evidence="1" id="KW-0547">Nucleotide-binding</keyword>
<evidence type="ECO:0000313" key="6">
    <source>
        <dbReference type="Proteomes" id="UP000377803"/>
    </source>
</evidence>
<dbReference type="RefSeq" id="WP_153550430.1">
    <property type="nucleotide sequence ID" value="NZ_CP040089.1"/>
</dbReference>
<evidence type="ECO:0000259" key="3">
    <source>
        <dbReference type="Pfam" id="PF07726"/>
    </source>
</evidence>
<dbReference type="InterPro" id="IPR027417">
    <property type="entry name" value="P-loop_NTPase"/>
</dbReference>
<dbReference type="GeneID" id="42365194"/>
<dbReference type="OrthoDB" id="24581at2157"/>
<dbReference type="GO" id="GO:0005524">
    <property type="term" value="F:ATP binding"/>
    <property type="evidence" value="ECO:0007669"/>
    <property type="project" value="UniProtKB-KW"/>
</dbReference>
<name>A0A5Q0UIH8_9ARCH</name>
<reference evidence="6" key="1">
    <citation type="submission" date="2019-05" db="EMBL/GenBank/DDBJ databases">
        <title>Candidatus Nanohalobium constans, a novel model system to study the DPANN nano-sized archaea: genomic and physiological characterization of a nanoarchaeon co-cultured with its chitinotrophic host.</title>
        <authorList>
            <person name="La Cono V."/>
            <person name="Arcadi E."/>
            <person name="Crisafi F."/>
            <person name="Denaro R."/>
            <person name="La Spada G."/>
            <person name="Messina E."/>
            <person name="Smedile F."/>
            <person name="Toshchakov S.V."/>
            <person name="Shevchenko M.A."/>
            <person name="Golyshin P.N."/>
            <person name="Golyshina O.V."/>
            <person name="Ferrer M."/>
            <person name="Rohde M."/>
            <person name="Mushegian A."/>
            <person name="Sorokin D.Y."/>
            <person name="Giuliano L."/>
            <person name="Yakimov M.M."/>
        </authorList>
    </citation>
    <scope>NUCLEOTIDE SEQUENCE [LARGE SCALE GENOMIC DNA]</scope>
    <source>
        <strain evidence="6">LC1Nh</strain>
    </source>
</reference>
<dbReference type="Pfam" id="PF17863">
    <property type="entry name" value="AAA_lid_2"/>
    <property type="match status" value="1"/>
</dbReference>
<dbReference type="Pfam" id="PF07726">
    <property type="entry name" value="AAA_3"/>
    <property type="match status" value="1"/>
</dbReference>
<evidence type="ECO:0000256" key="1">
    <source>
        <dbReference type="ARBA" id="ARBA00022741"/>
    </source>
</evidence>
<dbReference type="InterPro" id="IPR041628">
    <property type="entry name" value="ChlI/MoxR_AAA_lid"/>
</dbReference>
<dbReference type="KEGG" id="ncon:LC1Nh_0805"/>
<gene>
    <name evidence="5" type="primary">moxR2</name>
    <name evidence="5" type="ORF">LC1Nh_0805</name>
</gene>
<feature type="domain" description="ChlI/MoxR AAA lid" evidence="4">
    <location>
        <begin position="245"/>
        <end position="317"/>
    </location>
</feature>
<dbReference type="GO" id="GO:0016887">
    <property type="term" value="F:ATP hydrolysis activity"/>
    <property type="evidence" value="ECO:0007669"/>
    <property type="project" value="InterPro"/>
</dbReference>
<keyword evidence="6" id="KW-1185">Reference proteome</keyword>
<dbReference type="PANTHER" id="PTHR42759:SF1">
    <property type="entry name" value="MAGNESIUM-CHELATASE SUBUNIT CHLD"/>
    <property type="match status" value="1"/>
</dbReference>
<dbReference type="PIRSF" id="PIRSF002849">
    <property type="entry name" value="AAA_ATPase_chaperone_MoxR_prd"/>
    <property type="match status" value="1"/>
</dbReference>
<proteinExistence type="predicted"/>
<dbReference type="Gene3D" id="3.40.50.300">
    <property type="entry name" value="P-loop containing nucleotide triphosphate hydrolases"/>
    <property type="match status" value="1"/>
</dbReference>
<dbReference type="AlphaFoldDB" id="A0A5Q0UIH8"/>
<dbReference type="FunFam" id="3.40.50.300:FF:000640">
    <property type="entry name" value="MoxR family ATPase"/>
    <property type="match status" value="1"/>
</dbReference>